<accession>A0A8H6IF70</accession>
<comment type="caution">
    <text evidence="1">The sequence shown here is derived from an EMBL/GenBank/DDBJ whole genome shotgun (WGS) entry which is preliminary data.</text>
</comment>
<evidence type="ECO:0000313" key="2">
    <source>
        <dbReference type="Proteomes" id="UP000521943"/>
    </source>
</evidence>
<dbReference type="InterPro" id="IPR036047">
    <property type="entry name" value="F-box-like_dom_sf"/>
</dbReference>
<organism evidence="1 2">
    <name type="scientific">Ephemerocybe angulata</name>
    <dbReference type="NCBI Taxonomy" id="980116"/>
    <lineage>
        <taxon>Eukaryota</taxon>
        <taxon>Fungi</taxon>
        <taxon>Dikarya</taxon>
        <taxon>Basidiomycota</taxon>
        <taxon>Agaricomycotina</taxon>
        <taxon>Agaricomycetes</taxon>
        <taxon>Agaricomycetidae</taxon>
        <taxon>Agaricales</taxon>
        <taxon>Agaricineae</taxon>
        <taxon>Psathyrellaceae</taxon>
        <taxon>Ephemerocybe</taxon>
    </lineage>
</organism>
<evidence type="ECO:0000313" key="1">
    <source>
        <dbReference type="EMBL" id="KAF6764338.1"/>
    </source>
</evidence>
<keyword evidence="2" id="KW-1185">Reference proteome</keyword>
<gene>
    <name evidence="1" type="ORF">DFP72DRAFT_420747</name>
</gene>
<name>A0A8H6IF70_9AGAR</name>
<dbReference type="Proteomes" id="UP000521943">
    <property type="component" value="Unassembled WGS sequence"/>
</dbReference>
<evidence type="ECO:0008006" key="3">
    <source>
        <dbReference type="Google" id="ProtNLM"/>
    </source>
</evidence>
<reference evidence="1 2" key="1">
    <citation type="submission" date="2020-07" db="EMBL/GenBank/DDBJ databases">
        <title>Comparative genomics of pyrophilous fungi reveals a link between fire events and developmental genes.</title>
        <authorList>
            <consortium name="DOE Joint Genome Institute"/>
            <person name="Steindorff A.S."/>
            <person name="Carver A."/>
            <person name="Calhoun S."/>
            <person name="Stillman K."/>
            <person name="Liu H."/>
            <person name="Lipzen A."/>
            <person name="Pangilinan J."/>
            <person name="Labutti K."/>
            <person name="Bruns T.D."/>
            <person name="Grigoriev I.V."/>
        </authorList>
    </citation>
    <scope>NUCLEOTIDE SEQUENCE [LARGE SCALE GENOMIC DNA]</scope>
    <source>
        <strain evidence="1 2">CBS 144469</strain>
    </source>
</reference>
<protein>
    <recommendedName>
        <fullName evidence="3">F-box domain-containing protein</fullName>
    </recommendedName>
</protein>
<dbReference type="EMBL" id="JACGCI010000004">
    <property type="protein sequence ID" value="KAF6764338.1"/>
    <property type="molecule type" value="Genomic_DNA"/>
</dbReference>
<dbReference type="OrthoDB" id="424465at2759"/>
<dbReference type="AlphaFoldDB" id="A0A8H6IF70"/>
<proteinExistence type="predicted"/>
<dbReference type="SUPFAM" id="SSF81383">
    <property type="entry name" value="F-box domain"/>
    <property type="match status" value="1"/>
</dbReference>
<sequence>MADPSKLLKLENEAPPDIWREIAELLNPIDVVALGETCRALHEAMAERALWLNLLKAMCMEYDLFLPSYPIDEMSVPSASPRRTWPSPLDSACLQARRISQCVPPRPWYQCSSSGVDDPLLWTIEV</sequence>